<dbReference type="RefSeq" id="WP_160859492.1">
    <property type="nucleotide sequence ID" value="NZ_WUMK01000004.1"/>
</dbReference>
<organism evidence="2 3">
    <name type="scientific">Shinella kummerowiae</name>
    <dbReference type="NCBI Taxonomy" id="417745"/>
    <lineage>
        <taxon>Bacteria</taxon>
        <taxon>Pseudomonadati</taxon>
        <taxon>Pseudomonadota</taxon>
        <taxon>Alphaproteobacteria</taxon>
        <taxon>Hyphomicrobiales</taxon>
        <taxon>Rhizobiaceae</taxon>
        <taxon>Shinella</taxon>
    </lineage>
</organism>
<evidence type="ECO:0000313" key="2">
    <source>
        <dbReference type="EMBL" id="MXN45929.1"/>
    </source>
</evidence>
<dbReference type="Pfam" id="PF22262">
    <property type="entry name" value="DUF6950"/>
    <property type="match status" value="1"/>
</dbReference>
<name>A0A6N8SAF1_9HYPH</name>
<protein>
    <recommendedName>
        <fullName evidence="1">DUF6950 domain-containing protein</fullName>
    </recommendedName>
</protein>
<dbReference type="AlphaFoldDB" id="A0A6N8SAF1"/>
<reference evidence="2 3" key="1">
    <citation type="submission" date="2019-12" db="EMBL/GenBank/DDBJ databases">
        <title>Shinella kummerowiae sp. nov., a symbiotic bacterium isolated from root nodules of the herbal legume Kummerowia stipulacea.</title>
        <authorList>
            <person name="Gao J."/>
        </authorList>
    </citation>
    <scope>NUCLEOTIDE SEQUENCE [LARGE SCALE GENOMIC DNA]</scope>
    <source>
        <strain evidence="2 3">CCBAU 25048</strain>
    </source>
</reference>
<proteinExistence type="predicted"/>
<feature type="domain" description="DUF6950" evidence="1">
    <location>
        <begin position="12"/>
        <end position="135"/>
    </location>
</feature>
<dbReference type="EMBL" id="WUMK01000004">
    <property type="protein sequence ID" value="MXN45929.1"/>
    <property type="molecule type" value="Genomic_DNA"/>
</dbReference>
<comment type="caution">
    <text evidence="2">The sequence shown here is derived from an EMBL/GenBank/DDBJ whole genome shotgun (WGS) entry which is preliminary data.</text>
</comment>
<gene>
    <name evidence="2" type="ORF">GR138_12065</name>
</gene>
<keyword evidence="3" id="KW-1185">Reference proteome</keyword>
<dbReference type="Proteomes" id="UP000435802">
    <property type="component" value="Unassembled WGS sequence"/>
</dbReference>
<evidence type="ECO:0000259" key="1">
    <source>
        <dbReference type="Pfam" id="PF22262"/>
    </source>
</evidence>
<sequence length="138" mass="14614">MDIKGFLSLPHRFRWGGVGGDDCKTFPATWMQYAIGIDPAAGLRGTYSTRAGAHAILDTAGGSLAFMSGKLAPHGCRRVDAPQDGDIGLVRMLAGETYGEVRLTEVGAVRFGPLWASIAPRGVVACRAEAVAIWRLPS</sequence>
<accession>A0A6N8SAF1</accession>
<dbReference type="OrthoDB" id="6586924at2"/>
<dbReference type="InterPro" id="IPR053802">
    <property type="entry name" value="DUF6950"/>
</dbReference>
<evidence type="ECO:0000313" key="3">
    <source>
        <dbReference type="Proteomes" id="UP000435802"/>
    </source>
</evidence>